<dbReference type="AlphaFoldDB" id="A0A1D1W248"/>
<dbReference type="CDD" id="cd09271">
    <property type="entry name" value="RNase_H2-C"/>
    <property type="match status" value="1"/>
</dbReference>
<dbReference type="Gene3D" id="2.40.128.680">
    <property type="match status" value="1"/>
</dbReference>
<feature type="region of interest" description="Disordered" evidence="1">
    <location>
        <begin position="157"/>
        <end position="177"/>
    </location>
</feature>
<dbReference type="GO" id="GO:0006401">
    <property type="term" value="P:RNA catabolic process"/>
    <property type="evidence" value="ECO:0007669"/>
    <property type="project" value="InterPro"/>
</dbReference>
<dbReference type="OrthoDB" id="6222486at2759"/>
<dbReference type="GO" id="GO:0032299">
    <property type="term" value="C:ribonuclease H2 complex"/>
    <property type="evidence" value="ECO:0007669"/>
    <property type="project" value="InterPro"/>
</dbReference>
<dbReference type="Proteomes" id="UP000186922">
    <property type="component" value="Unassembled WGS sequence"/>
</dbReference>
<gene>
    <name evidence="2" type="primary">RvY_16730-1</name>
    <name evidence="2" type="synonym">RvY_16730.1</name>
    <name evidence="2" type="ORF">RvY_16730</name>
</gene>
<dbReference type="PANTHER" id="PTHR47204">
    <property type="entry name" value="OS02G0168900 PROTEIN"/>
    <property type="match status" value="1"/>
</dbReference>
<dbReference type="Pfam" id="PF08615">
    <property type="entry name" value="RNase_H2_suC"/>
    <property type="match status" value="1"/>
</dbReference>
<feature type="compositionally biased region" description="Basic and acidic residues" evidence="1">
    <location>
        <begin position="160"/>
        <end position="177"/>
    </location>
</feature>
<evidence type="ECO:0000313" key="2">
    <source>
        <dbReference type="EMBL" id="GAV06803.1"/>
    </source>
</evidence>
<sequence>MDVVIEQPISPSLPDVSTLIHHMPCNIAHSGEASVSDFFLTTIDTEEAFSAGVDGVTENDKSLVASHHFSASFRGRPLNGTQLDLRPNYTGLILEQSSKENRLTYDRQSSEESRACNTWKPVAKFQSLTYWNWDKKPSNDDSIQQMLQWARLSEALSRSARGEQSHPEHFVDSDTES</sequence>
<reference evidence="2 3" key="1">
    <citation type="journal article" date="2016" name="Nat. Commun.">
        <title>Extremotolerant tardigrade genome and improved radiotolerance of human cultured cells by tardigrade-unique protein.</title>
        <authorList>
            <person name="Hashimoto T."/>
            <person name="Horikawa D.D."/>
            <person name="Saito Y."/>
            <person name="Kuwahara H."/>
            <person name="Kozuka-Hata H."/>
            <person name="Shin-I T."/>
            <person name="Minakuchi Y."/>
            <person name="Ohishi K."/>
            <person name="Motoyama A."/>
            <person name="Aizu T."/>
            <person name="Enomoto A."/>
            <person name="Kondo K."/>
            <person name="Tanaka S."/>
            <person name="Hara Y."/>
            <person name="Koshikawa S."/>
            <person name="Sagara H."/>
            <person name="Miura T."/>
            <person name="Yokobori S."/>
            <person name="Miyagawa K."/>
            <person name="Suzuki Y."/>
            <person name="Kubo T."/>
            <person name="Oyama M."/>
            <person name="Kohara Y."/>
            <person name="Fujiyama A."/>
            <person name="Arakawa K."/>
            <person name="Katayama T."/>
            <person name="Toyoda A."/>
            <person name="Kunieda T."/>
        </authorList>
    </citation>
    <scope>NUCLEOTIDE SEQUENCE [LARGE SCALE GENOMIC DNA]</scope>
    <source>
        <strain evidence="2 3">YOKOZUNA-1</strain>
    </source>
</reference>
<dbReference type="EMBL" id="BDGG01000014">
    <property type="protein sequence ID" value="GAV06803.1"/>
    <property type="molecule type" value="Genomic_DNA"/>
</dbReference>
<protein>
    <submittedName>
        <fullName evidence="2">Uncharacterized protein</fullName>
    </submittedName>
</protein>
<dbReference type="PANTHER" id="PTHR47204:SF1">
    <property type="entry name" value="RIBONUCLEASE H2 SUBUNIT C"/>
    <property type="match status" value="1"/>
</dbReference>
<dbReference type="InterPro" id="IPR013924">
    <property type="entry name" value="RNase_H2_suC"/>
</dbReference>
<organism evidence="2 3">
    <name type="scientific">Ramazzottius varieornatus</name>
    <name type="common">Water bear</name>
    <name type="synonym">Tardigrade</name>
    <dbReference type="NCBI Taxonomy" id="947166"/>
    <lineage>
        <taxon>Eukaryota</taxon>
        <taxon>Metazoa</taxon>
        <taxon>Ecdysozoa</taxon>
        <taxon>Tardigrada</taxon>
        <taxon>Eutardigrada</taxon>
        <taxon>Parachela</taxon>
        <taxon>Hypsibioidea</taxon>
        <taxon>Ramazzottiidae</taxon>
        <taxon>Ramazzottius</taxon>
    </lineage>
</organism>
<keyword evidence="3" id="KW-1185">Reference proteome</keyword>
<proteinExistence type="predicted"/>
<evidence type="ECO:0000256" key="1">
    <source>
        <dbReference type="SAM" id="MobiDB-lite"/>
    </source>
</evidence>
<name>A0A1D1W248_RAMVA</name>
<comment type="caution">
    <text evidence="2">The sequence shown here is derived from an EMBL/GenBank/DDBJ whole genome shotgun (WGS) entry which is preliminary data.</text>
</comment>
<accession>A0A1D1W248</accession>
<dbReference type="STRING" id="947166.A0A1D1W248"/>
<evidence type="ECO:0000313" key="3">
    <source>
        <dbReference type="Proteomes" id="UP000186922"/>
    </source>
</evidence>